<sequence>ALLWISMLAVFCISTGYLGFYSYYSEFLFSVSKMSFTNISLALFIYGFASIIGNNIAGKTLVNHSNQTLIFASMAMILIYALIFVNAAQFAIMLTLSLI</sequence>
<protein>
    <submittedName>
        <fullName evidence="2">MFS transporter</fullName>
    </submittedName>
</protein>
<feature type="non-terminal residue" evidence="2">
    <location>
        <position position="1"/>
    </location>
</feature>
<accession>A0AAW5EH10</accession>
<feature type="transmembrane region" description="Helical" evidence="1">
    <location>
        <begin position="69"/>
        <end position="96"/>
    </location>
</feature>
<dbReference type="EMBL" id="JAJUOL010000688">
    <property type="protein sequence ID" value="MCH3853133.1"/>
    <property type="molecule type" value="Genomic_DNA"/>
</dbReference>
<feature type="transmembrane region" description="Helical" evidence="1">
    <location>
        <begin position="6"/>
        <end position="24"/>
    </location>
</feature>
<gene>
    <name evidence="2" type="ORF">LZC39_13640</name>
</gene>
<keyword evidence="1" id="KW-0812">Transmembrane</keyword>
<feature type="non-terminal residue" evidence="2">
    <location>
        <position position="99"/>
    </location>
</feature>
<comment type="caution">
    <text evidence="2">The sequence shown here is derived from an EMBL/GenBank/DDBJ whole genome shotgun (WGS) entry which is preliminary data.</text>
</comment>
<keyword evidence="1" id="KW-1133">Transmembrane helix</keyword>
<organism evidence="2 3">
    <name type="scientific">Campylobacter jejuni</name>
    <dbReference type="NCBI Taxonomy" id="197"/>
    <lineage>
        <taxon>Bacteria</taxon>
        <taxon>Pseudomonadati</taxon>
        <taxon>Campylobacterota</taxon>
        <taxon>Epsilonproteobacteria</taxon>
        <taxon>Campylobacterales</taxon>
        <taxon>Campylobacteraceae</taxon>
        <taxon>Campylobacter</taxon>
    </lineage>
</organism>
<evidence type="ECO:0000313" key="3">
    <source>
        <dbReference type="Proteomes" id="UP001199644"/>
    </source>
</evidence>
<proteinExistence type="predicted"/>
<keyword evidence="1" id="KW-0472">Membrane</keyword>
<evidence type="ECO:0000313" key="2">
    <source>
        <dbReference type="EMBL" id="MCH3853133.1"/>
    </source>
</evidence>
<dbReference type="SUPFAM" id="SSF103473">
    <property type="entry name" value="MFS general substrate transporter"/>
    <property type="match status" value="1"/>
</dbReference>
<feature type="transmembrane region" description="Helical" evidence="1">
    <location>
        <begin position="36"/>
        <end position="57"/>
    </location>
</feature>
<dbReference type="InterPro" id="IPR036259">
    <property type="entry name" value="MFS_trans_sf"/>
</dbReference>
<dbReference type="AlphaFoldDB" id="A0AAW5EH10"/>
<reference evidence="2" key="1">
    <citation type="submission" date="2021-12" db="EMBL/GenBank/DDBJ databases">
        <title>Prevalence of phenicol resistance gene fexA in Campylobacter isolated from poultry supply chain.</title>
        <authorList>
            <person name="Tang B."/>
            <person name="Zheng X."/>
            <person name="Lin J."/>
            <person name="Lin R."/>
            <person name="Yang H."/>
            <person name="Shen Z."/>
            <person name="Xia F."/>
        </authorList>
    </citation>
    <scope>NUCLEOTIDE SEQUENCE</scope>
    <source>
        <strain evidence="2">CJHN2011004</strain>
    </source>
</reference>
<dbReference type="Proteomes" id="UP001199644">
    <property type="component" value="Unassembled WGS sequence"/>
</dbReference>
<name>A0AAW5EH10_CAMJU</name>
<evidence type="ECO:0000256" key="1">
    <source>
        <dbReference type="SAM" id="Phobius"/>
    </source>
</evidence>